<sequence length="111" mass="11966">MFCVVAAAVGVARGVRVTGRAPRLGWGDNGGHTMWVSLGCRGRKGGKKGADGLVVERSREKSEAEGRGNEGKGEVKVQEEWGCSAGKKLQGKRVRQRELGNENDEREGYSH</sequence>
<evidence type="ECO:0000313" key="2">
    <source>
        <dbReference type="EMBL" id="CAJ1936622.1"/>
    </source>
</evidence>
<name>A0AA86SPL5_9FABA</name>
<feature type="region of interest" description="Disordered" evidence="1">
    <location>
        <begin position="44"/>
        <end position="111"/>
    </location>
</feature>
<dbReference type="AlphaFoldDB" id="A0AA86SPL5"/>
<protein>
    <submittedName>
        <fullName evidence="2">Uncharacterized protein</fullName>
    </submittedName>
</protein>
<dbReference type="Gramene" id="rna-AYBTSS11_LOCUS7574">
    <property type="protein sequence ID" value="CAJ1936622.1"/>
    <property type="gene ID" value="gene-AYBTSS11_LOCUS7574"/>
</dbReference>
<proteinExistence type="predicted"/>
<evidence type="ECO:0000313" key="3">
    <source>
        <dbReference type="Proteomes" id="UP001189624"/>
    </source>
</evidence>
<dbReference type="Proteomes" id="UP001189624">
    <property type="component" value="Chromosome 3"/>
</dbReference>
<evidence type="ECO:0000256" key="1">
    <source>
        <dbReference type="SAM" id="MobiDB-lite"/>
    </source>
</evidence>
<reference evidence="2" key="1">
    <citation type="submission" date="2023-10" db="EMBL/GenBank/DDBJ databases">
        <authorList>
            <person name="Domelevo Entfellner J.-B."/>
        </authorList>
    </citation>
    <scope>NUCLEOTIDE SEQUENCE</scope>
</reference>
<feature type="compositionally biased region" description="Basic and acidic residues" evidence="1">
    <location>
        <begin position="48"/>
        <end position="79"/>
    </location>
</feature>
<organism evidence="2 3">
    <name type="scientific">Sphenostylis stenocarpa</name>
    <dbReference type="NCBI Taxonomy" id="92480"/>
    <lineage>
        <taxon>Eukaryota</taxon>
        <taxon>Viridiplantae</taxon>
        <taxon>Streptophyta</taxon>
        <taxon>Embryophyta</taxon>
        <taxon>Tracheophyta</taxon>
        <taxon>Spermatophyta</taxon>
        <taxon>Magnoliopsida</taxon>
        <taxon>eudicotyledons</taxon>
        <taxon>Gunneridae</taxon>
        <taxon>Pentapetalae</taxon>
        <taxon>rosids</taxon>
        <taxon>fabids</taxon>
        <taxon>Fabales</taxon>
        <taxon>Fabaceae</taxon>
        <taxon>Papilionoideae</taxon>
        <taxon>50 kb inversion clade</taxon>
        <taxon>NPAAA clade</taxon>
        <taxon>indigoferoid/millettioid clade</taxon>
        <taxon>Phaseoleae</taxon>
        <taxon>Sphenostylis</taxon>
    </lineage>
</organism>
<gene>
    <name evidence="2" type="ORF">AYBTSS11_LOCUS7574</name>
</gene>
<dbReference type="EMBL" id="OY731400">
    <property type="protein sequence ID" value="CAJ1936622.1"/>
    <property type="molecule type" value="Genomic_DNA"/>
</dbReference>
<keyword evidence="3" id="KW-1185">Reference proteome</keyword>
<accession>A0AA86SPL5</accession>